<evidence type="ECO:0000313" key="12">
    <source>
        <dbReference type="EMBL" id="KAG2425619.1"/>
    </source>
</evidence>
<evidence type="ECO:0000256" key="7">
    <source>
        <dbReference type="ARBA" id="ARBA00022840"/>
    </source>
</evidence>
<proteinExistence type="inferred from homology"/>
<evidence type="ECO:0000256" key="6">
    <source>
        <dbReference type="ARBA" id="ARBA00022777"/>
    </source>
</evidence>
<comment type="pathway">
    <text evidence="1">Pyrimidine metabolism; CTP biosynthesis via de novo pathway; UDP from UMP (UMPK route): step 1/1.</text>
</comment>
<protein>
    <recommendedName>
        <fullName evidence="3">UMP kinase</fullName>
        <ecNumber evidence="3">2.7.4.22</ecNumber>
    </recommendedName>
    <alternativeName>
        <fullName evidence="9">Uridine monophosphate kinase</fullName>
    </alternativeName>
</protein>
<evidence type="ECO:0000256" key="9">
    <source>
        <dbReference type="ARBA" id="ARBA00032092"/>
    </source>
</evidence>
<comment type="caution">
    <text evidence="12">The sequence shown here is derived from an EMBL/GenBank/DDBJ whole genome shotgun (WGS) entry which is preliminary data.</text>
</comment>
<dbReference type="FunFam" id="3.40.1160.10:FF:000001">
    <property type="entry name" value="Uridylate kinase"/>
    <property type="match status" value="1"/>
</dbReference>
<dbReference type="InterPro" id="IPR036393">
    <property type="entry name" value="AceGlu_kinase-like_sf"/>
</dbReference>
<dbReference type="PANTHER" id="PTHR42833">
    <property type="entry name" value="URIDYLATE KINASE"/>
    <property type="match status" value="1"/>
</dbReference>
<reference evidence="12" key="1">
    <citation type="journal article" date="2020" name="bioRxiv">
        <title>Comparative genomics of Chlamydomonas.</title>
        <authorList>
            <person name="Craig R.J."/>
            <person name="Hasan A.R."/>
            <person name="Ness R.W."/>
            <person name="Keightley P.D."/>
        </authorList>
    </citation>
    <scope>NUCLEOTIDE SEQUENCE</scope>
    <source>
        <strain evidence="12">CCAP 11/173</strain>
    </source>
</reference>
<comment type="similarity">
    <text evidence="2">Belongs to the UMP kinase family.</text>
</comment>
<dbReference type="GO" id="GO:0033862">
    <property type="term" value="F:UMP kinase activity"/>
    <property type="evidence" value="ECO:0007669"/>
    <property type="project" value="UniProtKB-EC"/>
</dbReference>
<keyword evidence="7" id="KW-0067">ATP-binding</keyword>
<organism evidence="12 13">
    <name type="scientific">Chlamydomonas schloesseri</name>
    <dbReference type="NCBI Taxonomy" id="2026947"/>
    <lineage>
        <taxon>Eukaryota</taxon>
        <taxon>Viridiplantae</taxon>
        <taxon>Chlorophyta</taxon>
        <taxon>core chlorophytes</taxon>
        <taxon>Chlorophyceae</taxon>
        <taxon>CS clade</taxon>
        <taxon>Chlamydomonadales</taxon>
        <taxon>Chlamydomonadaceae</taxon>
        <taxon>Chlamydomonas</taxon>
    </lineage>
</organism>
<evidence type="ECO:0000313" key="13">
    <source>
        <dbReference type="Proteomes" id="UP000613740"/>
    </source>
</evidence>
<feature type="compositionally biased region" description="Low complexity" evidence="10">
    <location>
        <begin position="95"/>
        <end position="119"/>
    </location>
</feature>
<evidence type="ECO:0000256" key="1">
    <source>
        <dbReference type="ARBA" id="ARBA00004791"/>
    </source>
</evidence>
<dbReference type="CDD" id="cd04254">
    <property type="entry name" value="AAK_UMPK-PyrH-Ec"/>
    <property type="match status" value="1"/>
</dbReference>
<dbReference type="PANTHER" id="PTHR42833:SF4">
    <property type="entry name" value="URIDYLATE KINASE PUMPKIN, CHLOROPLASTIC"/>
    <property type="match status" value="1"/>
</dbReference>
<dbReference type="Proteomes" id="UP000613740">
    <property type="component" value="Unassembled WGS sequence"/>
</dbReference>
<keyword evidence="5" id="KW-0547">Nucleotide-binding</keyword>
<dbReference type="GO" id="GO:0006225">
    <property type="term" value="P:UDP biosynthetic process"/>
    <property type="evidence" value="ECO:0007669"/>
    <property type="project" value="TreeGrafter"/>
</dbReference>
<dbReference type="AlphaFoldDB" id="A0A835SER0"/>
<dbReference type="EC" id="2.7.4.22" evidence="3"/>
<dbReference type="GO" id="GO:0044210">
    <property type="term" value="P:'de novo' CTP biosynthetic process"/>
    <property type="evidence" value="ECO:0007669"/>
    <property type="project" value="UniProtKB-UniPathway"/>
</dbReference>
<dbReference type="Pfam" id="PF00696">
    <property type="entry name" value="AA_kinase"/>
    <property type="match status" value="1"/>
</dbReference>
<accession>A0A835SER0</accession>
<evidence type="ECO:0000256" key="4">
    <source>
        <dbReference type="ARBA" id="ARBA00022679"/>
    </source>
</evidence>
<evidence type="ECO:0000256" key="5">
    <source>
        <dbReference type="ARBA" id="ARBA00022741"/>
    </source>
</evidence>
<name>A0A835SER0_9CHLO</name>
<dbReference type="Gene3D" id="3.40.1160.10">
    <property type="entry name" value="Acetylglutamate kinase-like"/>
    <property type="match status" value="1"/>
</dbReference>
<evidence type="ECO:0000256" key="8">
    <source>
        <dbReference type="ARBA" id="ARBA00022975"/>
    </source>
</evidence>
<dbReference type="EMBL" id="JAEHOD010000114">
    <property type="protein sequence ID" value="KAG2425619.1"/>
    <property type="molecule type" value="Genomic_DNA"/>
</dbReference>
<dbReference type="InterPro" id="IPR001048">
    <property type="entry name" value="Asp/Glu/Uridylate_kinase"/>
</dbReference>
<keyword evidence="4" id="KW-0808">Transferase</keyword>
<feature type="domain" description="Aspartate/glutamate/uridylate kinase" evidence="11">
    <location>
        <begin position="130"/>
        <end position="337"/>
    </location>
</feature>
<keyword evidence="6" id="KW-0418">Kinase</keyword>
<sequence length="360" mass="38237">MLSTHLQRAAGALTTSRPSFCAGLARVVRPACSPAAVADSHAGLNGATVAGDRPHSNGYSFHTSSPFIFGSPTAEELDVFKREAAGHNARDDHSPAAGFSTSASSSGSSTHSPASTSTPTPEPPKYKYPRVLLKISGEALQGKNQGGIDPLVLNLVAEEIAEAHHAGLELAVVVGGGNFFRGCSAPKGMDRAQADYVGMLATVMNAILLQGALEAMGVETRVQTAIEMREVAEPYIRRRAIRHLEERRVVIFGAGTGNPFFTTDTAAALRAAEMNADVFMKATKVDGVYDCDPMKHSHAKKYDKLSYRQVSLDGLEVMDETAITLCKENNIPVLVFNVMERGNVLRAAQGHSVGTVVEGF</sequence>
<dbReference type="OrthoDB" id="409889at2759"/>
<dbReference type="InterPro" id="IPR015963">
    <property type="entry name" value="Uridylate_kinase_bac"/>
</dbReference>
<evidence type="ECO:0000256" key="10">
    <source>
        <dbReference type="SAM" id="MobiDB-lite"/>
    </source>
</evidence>
<dbReference type="GO" id="GO:0005737">
    <property type="term" value="C:cytoplasm"/>
    <property type="evidence" value="ECO:0007669"/>
    <property type="project" value="InterPro"/>
</dbReference>
<dbReference type="GO" id="GO:0005524">
    <property type="term" value="F:ATP binding"/>
    <property type="evidence" value="ECO:0007669"/>
    <property type="project" value="UniProtKB-KW"/>
</dbReference>
<keyword evidence="8" id="KW-0665">Pyrimidine biosynthesis</keyword>
<dbReference type="HAMAP" id="MF_01220_B">
    <property type="entry name" value="PyrH_B"/>
    <property type="match status" value="1"/>
</dbReference>
<feature type="region of interest" description="Disordered" evidence="10">
    <location>
        <begin position="86"/>
        <end position="127"/>
    </location>
</feature>
<dbReference type="SUPFAM" id="SSF53633">
    <property type="entry name" value="Carbamate kinase-like"/>
    <property type="match status" value="1"/>
</dbReference>
<dbReference type="UniPathway" id="UPA00159">
    <property type="reaction ID" value="UER00275"/>
</dbReference>
<evidence type="ECO:0000256" key="2">
    <source>
        <dbReference type="ARBA" id="ARBA00007614"/>
    </source>
</evidence>
<evidence type="ECO:0000259" key="11">
    <source>
        <dbReference type="Pfam" id="PF00696"/>
    </source>
</evidence>
<gene>
    <name evidence="12" type="ORF">HYH02_014992</name>
</gene>
<keyword evidence="13" id="KW-1185">Reference proteome</keyword>
<dbReference type="NCBIfam" id="TIGR02075">
    <property type="entry name" value="pyrH_bact"/>
    <property type="match status" value="1"/>
</dbReference>
<evidence type="ECO:0000256" key="3">
    <source>
        <dbReference type="ARBA" id="ARBA00012899"/>
    </source>
</evidence>